<protein>
    <submittedName>
        <fullName evidence="3">F-box domain-containing protein</fullName>
    </submittedName>
</protein>
<dbReference type="PANTHER" id="PTHR21503:SF8">
    <property type="entry name" value="F-BOX ASSOCIATED DOMAIN-CONTAINING PROTEIN-RELATED"/>
    <property type="match status" value="1"/>
</dbReference>
<proteinExistence type="predicted"/>
<feature type="domain" description="F-box" evidence="1">
    <location>
        <begin position="1"/>
        <end position="56"/>
    </location>
</feature>
<dbReference type="PANTHER" id="PTHR21503">
    <property type="entry name" value="F-BOX-CONTAINING HYPOTHETICAL PROTEIN C.ELEGANS"/>
    <property type="match status" value="1"/>
</dbReference>
<dbReference type="Proteomes" id="UP000095282">
    <property type="component" value="Unplaced"/>
</dbReference>
<evidence type="ECO:0000313" key="3">
    <source>
        <dbReference type="WBParaSite" id="Csp11.Scaffold629.g12581.t1"/>
    </source>
</evidence>
<dbReference type="Pfam" id="PF00646">
    <property type="entry name" value="F-box"/>
    <property type="match status" value="1"/>
</dbReference>
<evidence type="ECO:0000259" key="1">
    <source>
        <dbReference type="PROSITE" id="PS50181"/>
    </source>
</evidence>
<dbReference type="Pfam" id="PF07735">
    <property type="entry name" value="FBA_2"/>
    <property type="match status" value="1"/>
</dbReference>
<sequence length="317" mass="36178">MFHLFRLPYCAYTVVLNQLEPYELMRLSLCSRSAHRMISAAPRRHGSLGVQVFGRVISIINNKGYLIGIDYSENHPAHVTMINGVAVDPHSLKAYCKNEEDAQKVVDYCTRMFKKEISDVNVFGGPMPSFLPDTIRACIINEELMWFPPEISRFRITSLLHVSSKPHEGFQFPGPLQMNILFVRKGTWLTRELLLSMNCCIVSALGTRLTVEDLKLFIKSWMTGGCGRLKYAVFSLLGLDLENFMEGIECENVSMDVVREYKMGINDPKIIHGGYDIRRHDGVIATIYNYCKKAPWLPFLEIVVWPDIDGDIESLYL</sequence>
<accession>A0A1I7TWT9</accession>
<dbReference type="PROSITE" id="PS50181">
    <property type="entry name" value="FBOX"/>
    <property type="match status" value="1"/>
</dbReference>
<dbReference type="WBParaSite" id="Csp11.Scaffold629.g12581.t1">
    <property type="protein sequence ID" value="Csp11.Scaffold629.g12581.t1"/>
    <property type="gene ID" value="Csp11.Scaffold629.g12581"/>
</dbReference>
<name>A0A1I7TWT9_9PELO</name>
<dbReference type="AlphaFoldDB" id="A0A1I7TWT9"/>
<dbReference type="InterPro" id="IPR012885">
    <property type="entry name" value="F-box_Sdz-33"/>
</dbReference>
<evidence type="ECO:0000313" key="2">
    <source>
        <dbReference type="Proteomes" id="UP000095282"/>
    </source>
</evidence>
<keyword evidence="2" id="KW-1185">Reference proteome</keyword>
<organism evidence="2 3">
    <name type="scientific">Caenorhabditis tropicalis</name>
    <dbReference type="NCBI Taxonomy" id="1561998"/>
    <lineage>
        <taxon>Eukaryota</taxon>
        <taxon>Metazoa</taxon>
        <taxon>Ecdysozoa</taxon>
        <taxon>Nematoda</taxon>
        <taxon>Chromadorea</taxon>
        <taxon>Rhabditida</taxon>
        <taxon>Rhabditina</taxon>
        <taxon>Rhabditomorpha</taxon>
        <taxon>Rhabditoidea</taxon>
        <taxon>Rhabditidae</taxon>
        <taxon>Peloderinae</taxon>
        <taxon>Caenorhabditis</taxon>
    </lineage>
</organism>
<reference evidence="3" key="1">
    <citation type="submission" date="2016-11" db="UniProtKB">
        <authorList>
            <consortium name="WormBaseParasite"/>
        </authorList>
    </citation>
    <scope>IDENTIFICATION</scope>
</reference>
<dbReference type="InterPro" id="IPR001810">
    <property type="entry name" value="F-box_dom"/>
</dbReference>